<comment type="caution">
    <text evidence="1">The sequence shown here is derived from an EMBL/GenBank/DDBJ whole genome shotgun (WGS) entry which is preliminary data.</text>
</comment>
<reference evidence="2" key="1">
    <citation type="journal article" date="2024" name="Proc. Natl. Acad. Sci. U.S.A.">
        <title>Extraordinary preservation of gene collinearity over three hundred million years revealed in homosporous lycophytes.</title>
        <authorList>
            <person name="Li C."/>
            <person name="Wickell D."/>
            <person name="Kuo L.Y."/>
            <person name="Chen X."/>
            <person name="Nie B."/>
            <person name="Liao X."/>
            <person name="Peng D."/>
            <person name="Ji J."/>
            <person name="Jenkins J."/>
            <person name="Williams M."/>
            <person name="Shu S."/>
            <person name="Plott C."/>
            <person name="Barry K."/>
            <person name="Rajasekar S."/>
            <person name="Grimwood J."/>
            <person name="Han X."/>
            <person name="Sun S."/>
            <person name="Hou Z."/>
            <person name="He W."/>
            <person name="Dai G."/>
            <person name="Sun C."/>
            <person name="Schmutz J."/>
            <person name="Leebens-Mack J.H."/>
            <person name="Li F.W."/>
            <person name="Wang L."/>
        </authorList>
    </citation>
    <scope>NUCLEOTIDE SEQUENCE [LARGE SCALE GENOMIC DNA]</scope>
    <source>
        <strain evidence="2">cv. PW_Plant_1</strain>
    </source>
</reference>
<name>A0ACC2CL99_DIPCM</name>
<evidence type="ECO:0000313" key="1">
    <source>
        <dbReference type="EMBL" id="KAJ7542791.1"/>
    </source>
</evidence>
<dbReference type="EMBL" id="CM055100">
    <property type="protein sequence ID" value="KAJ7542791.1"/>
    <property type="molecule type" value="Genomic_DNA"/>
</dbReference>
<protein>
    <submittedName>
        <fullName evidence="1">Uncharacterized protein</fullName>
    </submittedName>
</protein>
<dbReference type="Proteomes" id="UP001162992">
    <property type="component" value="Chromosome 9"/>
</dbReference>
<accession>A0ACC2CL99</accession>
<keyword evidence="2" id="KW-1185">Reference proteome</keyword>
<evidence type="ECO:0000313" key="2">
    <source>
        <dbReference type="Proteomes" id="UP001162992"/>
    </source>
</evidence>
<proteinExistence type="predicted"/>
<gene>
    <name evidence="1" type="ORF">O6H91_09G012500</name>
</gene>
<sequence>MTQKYFLFAICFLGFAHLGALARSSSAATFDQNYIVTGGTDSHVRKLNRGRTVQLVLDQASASGFASRNKYLFGHIGMKIKLVPNDSAGTVTAFYTSSESTNHDELDFEFLGNSSGQPYILQTNVFANGIGEREQRIYLWFDPTADFHEYSVIWNKQQIIFQVDNVPIRVFKNNEALGLPFLSSQPMRIFSSLWNGDSWATQGGLQKLNWTHSPFIATYQSFNIDACQWRSNVSNSACAAWMSKRWWNQGAFETLDSTKQSQLTWVQQNYMIYDYCTDRKRFSTAPLECTLKS</sequence>
<organism evidence="1 2">
    <name type="scientific">Diphasiastrum complanatum</name>
    <name type="common">Issler's clubmoss</name>
    <name type="synonym">Lycopodium complanatum</name>
    <dbReference type="NCBI Taxonomy" id="34168"/>
    <lineage>
        <taxon>Eukaryota</taxon>
        <taxon>Viridiplantae</taxon>
        <taxon>Streptophyta</taxon>
        <taxon>Embryophyta</taxon>
        <taxon>Tracheophyta</taxon>
        <taxon>Lycopodiopsida</taxon>
        <taxon>Lycopodiales</taxon>
        <taxon>Lycopodiaceae</taxon>
        <taxon>Lycopodioideae</taxon>
        <taxon>Diphasiastrum</taxon>
    </lineage>
</organism>